<dbReference type="AlphaFoldDB" id="A0A3P7LL25"/>
<dbReference type="GO" id="GO:1905515">
    <property type="term" value="P:non-motile cilium assembly"/>
    <property type="evidence" value="ECO:0007669"/>
    <property type="project" value="TreeGrafter"/>
</dbReference>
<dbReference type="PANTHER" id="PTHR20837:SF0">
    <property type="entry name" value="COILED-COIL AND C2 DOMAIN-CONTAINING PROTEIN 2A"/>
    <property type="match status" value="1"/>
</dbReference>
<reference evidence="2 3" key="1">
    <citation type="submission" date="2018-11" db="EMBL/GenBank/DDBJ databases">
        <authorList>
            <consortium name="Pathogen Informatics"/>
        </authorList>
    </citation>
    <scope>NUCLEOTIDE SEQUENCE [LARGE SCALE GENOMIC DNA]</scope>
</reference>
<keyword evidence="3" id="KW-1185">Reference proteome</keyword>
<dbReference type="GO" id="GO:1904491">
    <property type="term" value="P:protein localization to ciliary transition zone"/>
    <property type="evidence" value="ECO:0007669"/>
    <property type="project" value="TreeGrafter"/>
</dbReference>
<evidence type="ECO:0000313" key="2">
    <source>
        <dbReference type="EMBL" id="VDN11563.1"/>
    </source>
</evidence>
<sequence>MLSYTRPRLLPYDETSITELPEEPPAFISVYLALQPAVKPFQALSDQVFSMESAELVARVKSWEREVAKQNKEGRFDFEALVMDSSCRSVLACRFLVPQNPPPDFLPSSYTAVQVEEVKLRLARYVSLIPFFSDSVAFHGLTDVWCSSEQFLKMLCGDYEEHAVLLANYFLFLDAKLAEAAGDVEVKMDETIPNVILCVGKAVPDDTKLNCLSFQIWANVQEKEEPWEVNWDLTNHKCWLPFDAVAGESSAGRRHHKRSSSIFTVQPSKLSYSTPNEREILALKFELEGALKDSFIEWRRGEVSCSMKFVVH</sequence>
<protein>
    <recommendedName>
        <fullName evidence="1">CEP76/DRC7 peptidase-like domain-containing protein</fullName>
    </recommendedName>
</protein>
<accession>A0A3P7LL25</accession>
<feature type="domain" description="CEP76/DRC7 peptidase-like" evidence="1">
    <location>
        <begin position="143"/>
        <end position="180"/>
    </location>
</feature>
<organism evidence="2 3">
    <name type="scientific">Dibothriocephalus latus</name>
    <name type="common">Fish tapeworm</name>
    <name type="synonym">Diphyllobothrium latum</name>
    <dbReference type="NCBI Taxonomy" id="60516"/>
    <lineage>
        <taxon>Eukaryota</taxon>
        <taxon>Metazoa</taxon>
        <taxon>Spiralia</taxon>
        <taxon>Lophotrochozoa</taxon>
        <taxon>Platyhelminthes</taxon>
        <taxon>Cestoda</taxon>
        <taxon>Eucestoda</taxon>
        <taxon>Diphyllobothriidea</taxon>
        <taxon>Diphyllobothriidae</taxon>
        <taxon>Dibothriocephalus</taxon>
    </lineage>
</organism>
<evidence type="ECO:0000259" key="1">
    <source>
        <dbReference type="Pfam" id="PF24656"/>
    </source>
</evidence>
<dbReference type="OrthoDB" id="2162143at2759"/>
<dbReference type="Proteomes" id="UP000281553">
    <property type="component" value="Unassembled WGS sequence"/>
</dbReference>
<name>A0A3P7LL25_DIBLA</name>
<evidence type="ECO:0000313" key="3">
    <source>
        <dbReference type="Proteomes" id="UP000281553"/>
    </source>
</evidence>
<dbReference type="InterPro" id="IPR052434">
    <property type="entry name" value="Tectonic-like_complex_comp"/>
</dbReference>
<dbReference type="InterPro" id="IPR056290">
    <property type="entry name" value="CEPT76/DRC7_peptidase-like_dom"/>
</dbReference>
<gene>
    <name evidence="2" type="ORF">DILT_LOCUS7394</name>
</gene>
<dbReference type="PANTHER" id="PTHR20837">
    <property type="entry name" value="CENTROSOMAL PROTEIN-RELATED"/>
    <property type="match status" value="1"/>
</dbReference>
<dbReference type="Pfam" id="PF24656">
    <property type="entry name" value="CEPT76_peptidase"/>
    <property type="match status" value="1"/>
</dbReference>
<proteinExistence type="predicted"/>
<dbReference type="GO" id="GO:0035869">
    <property type="term" value="C:ciliary transition zone"/>
    <property type="evidence" value="ECO:0007669"/>
    <property type="project" value="TreeGrafter"/>
</dbReference>
<dbReference type="EMBL" id="UYRU01051739">
    <property type="protein sequence ID" value="VDN11563.1"/>
    <property type="molecule type" value="Genomic_DNA"/>
</dbReference>